<proteinExistence type="predicted"/>
<evidence type="ECO:0000313" key="1">
    <source>
        <dbReference type="EMBL" id="KAL3599494.1"/>
    </source>
</evidence>
<keyword evidence="2" id="KW-1185">Reference proteome</keyword>
<organism evidence="1 2">
    <name type="scientific">Populus alba</name>
    <name type="common">White poplar</name>
    <dbReference type="NCBI Taxonomy" id="43335"/>
    <lineage>
        <taxon>Eukaryota</taxon>
        <taxon>Viridiplantae</taxon>
        <taxon>Streptophyta</taxon>
        <taxon>Embryophyta</taxon>
        <taxon>Tracheophyta</taxon>
        <taxon>Spermatophyta</taxon>
        <taxon>Magnoliopsida</taxon>
        <taxon>eudicotyledons</taxon>
        <taxon>Gunneridae</taxon>
        <taxon>Pentapetalae</taxon>
        <taxon>rosids</taxon>
        <taxon>fabids</taxon>
        <taxon>Malpighiales</taxon>
        <taxon>Salicaceae</taxon>
        <taxon>Saliceae</taxon>
        <taxon>Populus</taxon>
    </lineage>
</organism>
<gene>
    <name evidence="1" type="ORF">D5086_007412</name>
</gene>
<accession>A0ACC4CNJ0</accession>
<dbReference type="EMBL" id="RCHU02000003">
    <property type="protein sequence ID" value="KAL3599494.1"/>
    <property type="molecule type" value="Genomic_DNA"/>
</dbReference>
<evidence type="ECO:0000313" key="2">
    <source>
        <dbReference type="Proteomes" id="UP000309997"/>
    </source>
</evidence>
<comment type="caution">
    <text evidence="1">The sequence shown here is derived from an EMBL/GenBank/DDBJ whole genome shotgun (WGS) entry which is preliminary data.</text>
</comment>
<name>A0ACC4CNJ0_POPAL</name>
<dbReference type="Proteomes" id="UP000309997">
    <property type="component" value="Unassembled WGS sequence"/>
</dbReference>
<reference evidence="1 2" key="1">
    <citation type="journal article" date="2024" name="Plant Biotechnol. J.">
        <title>Genome and CRISPR/Cas9 system of a widespread forest tree (Populus alba) in the world.</title>
        <authorList>
            <person name="Liu Y.J."/>
            <person name="Jiang P.F."/>
            <person name="Han X.M."/>
            <person name="Li X.Y."/>
            <person name="Wang H.M."/>
            <person name="Wang Y.J."/>
            <person name="Wang X.X."/>
            <person name="Zeng Q.Y."/>
        </authorList>
    </citation>
    <scope>NUCLEOTIDE SEQUENCE [LARGE SCALE GENOMIC DNA]</scope>
    <source>
        <strain evidence="2">cv. PAL-ZL1</strain>
    </source>
</reference>
<sequence length="146" mass="16596">MQVSEKTLWLGLLLAENITEQLVIFGKHVDKDMIPFGEKTERCPEGDILSEKKGIRGRTVRYSRNARIFAMVRDRGSGEVKGEVQSRHHLDEIDKENLKMGLREALRIFIAAGAVKVGNYHSDGHRIVYEGVSEKDLEEFLDTITL</sequence>
<protein>
    <submittedName>
        <fullName evidence="1">Uncharacterized protein</fullName>
    </submittedName>
</protein>